<dbReference type="InterPro" id="IPR013149">
    <property type="entry name" value="ADH-like_C"/>
</dbReference>
<dbReference type="CDD" id="cd08249">
    <property type="entry name" value="enoyl_reductase_like"/>
    <property type="match status" value="1"/>
</dbReference>
<dbReference type="SUPFAM" id="SSF51735">
    <property type="entry name" value="NAD(P)-binding Rossmann-fold domains"/>
    <property type="match status" value="1"/>
</dbReference>
<dbReference type="InterPro" id="IPR011032">
    <property type="entry name" value="GroES-like_sf"/>
</dbReference>
<comment type="similarity">
    <text evidence="1">Belongs to the zinc-containing alcohol dehydrogenase family.</text>
</comment>
<organism evidence="4 5">
    <name type="scientific">Eutypa lata (strain UCR-EL1)</name>
    <name type="common">Grapevine dieback disease fungus</name>
    <name type="synonym">Eutypa armeniacae</name>
    <dbReference type="NCBI Taxonomy" id="1287681"/>
    <lineage>
        <taxon>Eukaryota</taxon>
        <taxon>Fungi</taxon>
        <taxon>Dikarya</taxon>
        <taxon>Ascomycota</taxon>
        <taxon>Pezizomycotina</taxon>
        <taxon>Sordariomycetes</taxon>
        <taxon>Xylariomycetidae</taxon>
        <taxon>Xylariales</taxon>
        <taxon>Diatrypaceae</taxon>
        <taxon>Eutypa</taxon>
    </lineage>
</organism>
<dbReference type="Pfam" id="PF00107">
    <property type="entry name" value="ADH_zinc_N"/>
    <property type="match status" value="1"/>
</dbReference>
<accession>M7SWT8</accession>
<dbReference type="EMBL" id="KB706186">
    <property type="protein sequence ID" value="EMR68757.1"/>
    <property type="molecule type" value="Genomic_DNA"/>
</dbReference>
<name>M7SWT8_EUTLA</name>
<protein>
    <recommendedName>
        <fullName evidence="3">Enoyl reductase (ER) domain-containing protein</fullName>
    </recommendedName>
</protein>
<dbReference type="KEGG" id="ela:UCREL1_4228"/>
<reference evidence="5" key="1">
    <citation type="journal article" date="2013" name="Genome Announc.">
        <title>Draft genome sequence of the grapevine dieback fungus Eutypa lata UCR-EL1.</title>
        <authorList>
            <person name="Blanco-Ulate B."/>
            <person name="Rolshausen P.E."/>
            <person name="Cantu D."/>
        </authorList>
    </citation>
    <scope>NUCLEOTIDE SEQUENCE [LARGE SCALE GENOMIC DNA]</scope>
    <source>
        <strain evidence="5">UCR-EL1</strain>
    </source>
</reference>
<sequence length="295" mass="31828">MAVAVNLTDSKPIFVRNVPGVRSGYDYVGIVQKVGDKVGKTHDVGDRIAGLIHGANVYNLEDGAFAEYANAKPEVSMKVPDNLSNEEAASLGVGVTTVGQGLYKSLGLPLPYSGSKWEGEPILIWGGSTATGVLGIQYAKASGLNVIATSSLHNFDYLRSLGADAVFDYRSPTAASDIKTYTQNLLRYAWDCTGQGAQQCAAAMSDKLLGKYGNIVPVDQNVLHQTNPQVRGPFWTLGYDAFGEDARYGDMIRPASPDELEFSKMFWELSRQLFADGTVKPIRVNINRHGAGLED</sequence>
<evidence type="ECO:0000313" key="5">
    <source>
        <dbReference type="Proteomes" id="UP000012174"/>
    </source>
</evidence>
<dbReference type="InterPro" id="IPR020843">
    <property type="entry name" value="ER"/>
</dbReference>
<evidence type="ECO:0000313" key="4">
    <source>
        <dbReference type="EMBL" id="EMR68757.1"/>
    </source>
</evidence>
<dbReference type="eggNOG" id="KOG1198">
    <property type="taxonomic scope" value="Eukaryota"/>
</dbReference>
<dbReference type="PANTHER" id="PTHR45348">
    <property type="entry name" value="HYPOTHETICAL OXIDOREDUCTASE (EUROFUNG)"/>
    <property type="match status" value="1"/>
</dbReference>
<dbReference type="Gene3D" id="3.40.50.720">
    <property type="entry name" value="NAD(P)-binding Rossmann-like Domain"/>
    <property type="match status" value="1"/>
</dbReference>
<keyword evidence="5" id="KW-1185">Reference proteome</keyword>
<gene>
    <name evidence="4" type="ORF">UCREL1_4228</name>
</gene>
<dbReference type="Proteomes" id="UP000012174">
    <property type="component" value="Unassembled WGS sequence"/>
</dbReference>
<keyword evidence="2" id="KW-0560">Oxidoreductase</keyword>
<dbReference type="SUPFAM" id="SSF50129">
    <property type="entry name" value="GroES-like"/>
    <property type="match status" value="1"/>
</dbReference>
<dbReference type="Gene3D" id="3.90.180.10">
    <property type="entry name" value="Medium-chain alcohol dehydrogenases, catalytic domain"/>
    <property type="match status" value="1"/>
</dbReference>
<dbReference type="InterPro" id="IPR047122">
    <property type="entry name" value="Trans-enoyl_RdTase-like"/>
</dbReference>
<dbReference type="HOGENOM" id="CLU_026673_16_1_1"/>
<feature type="domain" description="Enoyl reductase (ER)" evidence="3">
    <location>
        <begin position="2"/>
        <end position="293"/>
    </location>
</feature>
<dbReference type="GO" id="GO:0016651">
    <property type="term" value="F:oxidoreductase activity, acting on NAD(P)H"/>
    <property type="evidence" value="ECO:0007669"/>
    <property type="project" value="InterPro"/>
</dbReference>
<dbReference type="PANTHER" id="PTHR45348:SF2">
    <property type="entry name" value="ZINC-TYPE ALCOHOL DEHYDROGENASE-LIKE PROTEIN C2E1P3.01"/>
    <property type="match status" value="1"/>
</dbReference>
<dbReference type="AlphaFoldDB" id="M7SWT8"/>
<dbReference type="OMA" id="HGAFGDY"/>
<evidence type="ECO:0000259" key="3">
    <source>
        <dbReference type="SMART" id="SM00829"/>
    </source>
</evidence>
<dbReference type="InterPro" id="IPR036291">
    <property type="entry name" value="NAD(P)-bd_dom_sf"/>
</dbReference>
<dbReference type="OrthoDB" id="9992527at2759"/>
<evidence type="ECO:0000256" key="1">
    <source>
        <dbReference type="ARBA" id="ARBA00008072"/>
    </source>
</evidence>
<dbReference type="SMART" id="SM00829">
    <property type="entry name" value="PKS_ER"/>
    <property type="match status" value="1"/>
</dbReference>
<dbReference type="STRING" id="1287681.M7SWT8"/>
<evidence type="ECO:0000256" key="2">
    <source>
        <dbReference type="ARBA" id="ARBA00023002"/>
    </source>
</evidence>
<proteinExistence type="inferred from homology"/>